<organism evidence="1 2">
    <name type="scientific">Ensete ventricosum</name>
    <name type="common">Abyssinian banana</name>
    <name type="synonym">Musa ensete</name>
    <dbReference type="NCBI Taxonomy" id="4639"/>
    <lineage>
        <taxon>Eukaryota</taxon>
        <taxon>Viridiplantae</taxon>
        <taxon>Streptophyta</taxon>
        <taxon>Embryophyta</taxon>
        <taxon>Tracheophyta</taxon>
        <taxon>Spermatophyta</taxon>
        <taxon>Magnoliopsida</taxon>
        <taxon>Liliopsida</taxon>
        <taxon>Zingiberales</taxon>
        <taxon>Musaceae</taxon>
        <taxon>Ensete</taxon>
    </lineage>
</organism>
<dbReference type="AlphaFoldDB" id="A0AAV8QJQ1"/>
<protein>
    <submittedName>
        <fullName evidence="1">Uncharacterized protein</fullName>
    </submittedName>
</protein>
<gene>
    <name evidence="1" type="ORF">OPV22_020775</name>
</gene>
<comment type="caution">
    <text evidence="1">The sequence shown here is derived from an EMBL/GenBank/DDBJ whole genome shotgun (WGS) entry which is preliminary data.</text>
</comment>
<dbReference type="EMBL" id="JAQQAF010000006">
    <property type="protein sequence ID" value="KAJ8477048.1"/>
    <property type="molecule type" value="Genomic_DNA"/>
</dbReference>
<evidence type="ECO:0000313" key="2">
    <source>
        <dbReference type="Proteomes" id="UP001222027"/>
    </source>
</evidence>
<dbReference type="Proteomes" id="UP001222027">
    <property type="component" value="Unassembled WGS sequence"/>
</dbReference>
<reference evidence="1 2" key="1">
    <citation type="submission" date="2022-12" db="EMBL/GenBank/DDBJ databases">
        <title>Chromosome-scale assembly of the Ensete ventricosum genome.</title>
        <authorList>
            <person name="Dussert Y."/>
            <person name="Stocks J."/>
            <person name="Wendawek A."/>
            <person name="Woldeyes F."/>
            <person name="Nichols R.A."/>
            <person name="Borrell J.S."/>
        </authorList>
    </citation>
    <scope>NUCLEOTIDE SEQUENCE [LARGE SCALE GENOMIC DNA]</scope>
    <source>
        <strain evidence="2">cv. Maze</strain>
        <tissue evidence="1">Seeds</tissue>
    </source>
</reference>
<proteinExistence type="predicted"/>
<sequence length="105" mass="11253">MPPRGRGLVFTASMLNRATVPSLGWELAFQNPVHLTSKSYVARACLVGPLPSCQLEEMTDPLAPPQLPSAMLLAPVPMAMAMPLPQVMPVEGLEELIALLLGQHV</sequence>
<keyword evidence="2" id="KW-1185">Reference proteome</keyword>
<name>A0AAV8QJQ1_ENSVE</name>
<evidence type="ECO:0000313" key="1">
    <source>
        <dbReference type="EMBL" id="KAJ8477048.1"/>
    </source>
</evidence>
<accession>A0AAV8QJQ1</accession>